<dbReference type="GO" id="GO:0031415">
    <property type="term" value="C:NatA complex"/>
    <property type="evidence" value="ECO:0007669"/>
    <property type="project" value="InterPro"/>
</dbReference>
<organism evidence="5 6">
    <name type="scientific">Hamiltosporidium tvaerminnensis</name>
    <dbReference type="NCBI Taxonomy" id="1176355"/>
    <lineage>
        <taxon>Eukaryota</taxon>
        <taxon>Fungi</taxon>
        <taxon>Fungi incertae sedis</taxon>
        <taxon>Microsporidia</taxon>
        <taxon>Dubosqiidae</taxon>
        <taxon>Hamiltosporidium</taxon>
    </lineage>
</organism>
<evidence type="ECO:0000313" key="5">
    <source>
        <dbReference type="EMBL" id="TBU04965.1"/>
    </source>
</evidence>
<dbReference type="AlphaFoldDB" id="A0A4Q9LC84"/>
<sequence length="166" mass="19465">MPLLMMVEIRKMNYSDLESVQEINTKNLPENYKMKLYYYILTLYPDLSFVAVDNGLIVGYILIKLEKEDLDINLAYITSLCVDFEYRNRGIGKRLIENGIKAVKNYLKENMSHINSINLILNVRVSNNLAINLYCNKFGFKNTDLIEKYYHNKEDAYRMVLTILPS</sequence>
<name>A0A4Q9LC84_9MICR</name>
<dbReference type="InterPro" id="IPR045047">
    <property type="entry name" value="Ard1-like"/>
</dbReference>
<comment type="caution">
    <text evidence="5">The sequence shown here is derived from an EMBL/GenBank/DDBJ whole genome shotgun (WGS) entry which is preliminary data.</text>
</comment>
<dbReference type="Proteomes" id="UP000292362">
    <property type="component" value="Unassembled WGS sequence"/>
</dbReference>
<dbReference type="PANTHER" id="PTHR23091:SF4">
    <property type="entry name" value="N-TERMINAL AMINO-ACID N(ALPHA)-ACETYLTRANSFERASE NATA"/>
    <property type="match status" value="1"/>
</dbReference>
<dbReference type="CDD" id="cd04301">
    <property type="entry name" value="NAT_SF"/>
    <property type="match status" value="1"/>
</dbReference>
<dbReference type="PROSITE" id="PS51186">
    <property type="entry name" value="GNAT"/>
    <property type="match status" value="1"/>
</dbReference>
<dbReference type="Gene3D" id="3.40.630.30">
    <property type="match status" value="1"/>
</dbReference>
<dbReference type="SUPFAM" id="SSF55729">
    <property type="entry name" value="Acyl-CoA N-acyltransferases (Nat)"/>
    <property type="match status" value="1"/>
</dbReference>
<dbReference type="Pfam" id="PF00583">
    <property type="entry name" value="Acetyltransf_1"/>
    <property type="match status" value="1"/>
</dbReference>
<dbReference type="InterPro" id="IPR000182">
    <property type="entry name" value="GNAT_dom"/>
</dbReference>
<dbReference type="GO" id="GO:0004596">
    <property type="term" value="F:protein-N-terminal amino-acid acetyltransferase activity"/>
    <property type="evidence" value="ECO:0007669"/>
    <property type="project" value="InterPro"/>
</dbReference>
<proteinExistence type="inferred from homology"/>
<evidence type="ECO:0000313" key="6">
    <source>
        <dbReference type="Proteomes" id="UP000292362"/>
    </source>
</evidence>
<dbReference type="EMBL" id="PITJ01000066">
    <property type="protein sequence ID" value="TBU04965.1"/>
    <property type="molecule type" value="Genomic_DNA"/>
</dbReference>
<reference evidence="5 6" key="1">
    <citation type="submission" date="2017-12" db="EMBL/GenBank/DDBJ databases">
        <authorList>
            <person name="Pombert J.-F."/>
            <person name="Haag K.L."/>
            <person name="Ebert D."/>
        </authorList>
    </citation>
    <scope>NUCLEOTIDE SEQUENCE [LARGE SCALE GENOMIC DNA]</scope>
    <source>
        <strain evidence="5">FI-OER-3-3</strain>
    </source>
</reference>
<gene>
    <name evidence="5" type="ORF">CWI37_0066p0020</name>
</gene>
<evidence type="ECO:0000256" key="1">
    <source>
        <dbReference type="ARBA" id="ARBA00022679"/>
    </source>
</evidence>
<keyword evidence="2" id="KW-0012">Acyltransferase</keyword>
<accession>A0A4Q9LC84</accession>
<feature type="domain" description="N-acetyltransferase" evidence="4">
    <location>
        <begin position="7"/>
        <end position="164"/>
    </location>
</feature>
<evidence type="ECO:0000256" key="3">
    <source>
        <dbReference type="ARBA" id="ARBA00025786"/>
    </source>
</evidence>
<protein>
    <submittedName>
        <fullName evidence="5">N-alpha-acetyltransferase</fullName>
    </submittedName>
</protein>
<dbReference type="InterPro" id="IPR016181">
    <property type="entry name" value="Acyl_CoA_acyltransferase"/>
</dbReference>
<comment type="similarity">
    <text evidence="3">Belongs to the acetyltransferase family. ARD1 subfamily.</text>
</comment>
<dbReference type="VEuPathDB" id="MicrosporidiaDB:CWI37_0066p0020"/>
<dbReference type="PANTHER" id="PTHR23091">
    <property type="entry name" value="N-TERMINAL ACETYLTRANSFERASE"/>
    <property type="match status" value="1"/>
</dbReference>
<evidence type="ECO:0000259" key="4">
    <source>
        <dbReference type="PROSITE" id="PS51186"/>
    </source>
</evidence>
<evidence type="ECO:0000256" key="2">
    <source>
        <dbReference type="ARBA" id="ARBA00023315"/>
    </source>
</evidence>
<keyword evidence="1 5" id="KW-0808">Transferase</keyword>